<feature type="transmembrane region" description="Helical" evidence="5">
    <location>
        <begin position="307"/>
        <end position="327"/>
    </location>
</feature>
<dbReference type="Proteomes" id="UP001165363">
    <property type="component" value="Unassembled WGS sequence"/>
</dbReference>
<feature type="transmembrane region" description="Helical" evidence="5">
    <location>
        <begin position="187"/>
        <end position="205"/>
    </location>
</feature>
<evidence type="ECO:0000256" key="4">
    <source>
        <dbReference type="ARBA" id="ARBA00023136"/>
    </source>
</evidence>
<dbReference type="EMBL" id="JAMGBD010000001">
    <property type="protein sequence ID" value="MCL6684063.1"/>
    <property type="molecule type" value="Genomic_DNA"/>
</dbReference>
<comment type="subcellular location">
    <subcellularLocation>
        <location evidence="1">Membrane</location>
        <topology evidence="1">Multi-pass membrane protein</topology>
    </subcellularLocation>
</comment>
<dbReference type="InterPro" id="IPR013525">
    <property type="entry name" value="ABC2_TM"/>
</dbReference>
<protein>
    <submittedName>
        <fullName evidence="7">ABC transporter permease</fullName>
    </submittedName>
</protein>
<name>A0ABT0RN56_9SPHN</name>
<dbReference type="RefSeq" id="WP_249848326.1">
    <property type="nucleotide sequence ID" value="NZ_JAMGBD010000001.1"/>
</dbReference>
<keyword evidence="4 5" id="KW-0472">Membrane</keyword>
<feature type="transmembrane region" description="Helical" evidence="5">
    <location>
        <begin position="268"/>
        <end position="295"/>
    </location>
</feature>
<proteinExistence type="predicted"/>
<keyword evidence="2 5" id="KW-0812">Transmembrane</keyword>
<feature type="domain" description="ABC-2 type transporter transmembrane" evidence="6">
    <location>
        <begin position="32"/>
        <end position="377"/>
    </location>
</feature>
<accession>A0ABT0RN56</accession>
<sequence>MKLKQIIQSAFVIARRDFTATVFSKTFLLFLIGPLFPALLGGGLGGIGAKIDEDARKPVVEVIANDTDFARIAQARGRLAMAMSEEDLIILVQARPEANLGAQRDRLLKQEDPPVLGVLEGGLEKPFFSGAVNADGRTIRQLQWMLDDTRRPIAEHVPNVALGVKILNQSSGTLQAARALTARAGQFLLFFLTLLLAGMVLSQLIEEKSNKVIEILSAAVPVDAIFLGKLFAMLAISLVGIAVWVIAGAAAISIWAPNGLGSLPEPAVGWPMFLALGPVYFAMSYLLIGGVFLGIGAQASTVREVQTLSMPVTMAQVLLFGFASMGVGHPDSPVALGASVFPLSSPFSMFGRAAEQAALWPHAVALLWQALWVVLILKISAGLFRRSVLKSGPGFRWPWQRRAAA</sequence>
<keyword evidence="8" id="KW-1185">Reference proteome</keyword>
<feature type="transmembrane region" description="Helical" evidence="5">
    <location>
        <begin position="27"/>
        <end position="47"/>
    </location>
</feature>
<evidence type="ECO:0000256" key="3">
    <source>
        <dbReference type="ARBA" id="ARBA00022989"/>
    </source>
</evidence>
<evidence type="ECO:0000313" key="7">
    <source>
        <dbReference type="EMBL" id="MCL6684063.1"/>
    </source>
</evidence>
<feature type="transmembrane region" description="Helical" evidence="5">
    <location>
        <begin position="234"/>
        <end position="256"/>
    </location>
</feature>
<dbReference type="Pfam" id="PF12698">
    <property type="entry name" value="ABC2_membrane_3"/>
    <property type="match status" value="1"/>
</dbReference>
<comment type="caution">
    <text evidence="7">The sequence shown here is derived from an EMBL/GenBank/DDBJ whole genome shotgun (WGS) entry which is preliminary data.</text>
</comment>
<keyword evidence="3 5" id="KW-1133">Transmembrane helix</keyword>
<gene>
    <name evidence="7" type="ORF">LZ536_09150</name>
</gene>
<feature type="transmembrane region" description="Helical" evidence="5">
    <location>
        <begin position="359"/>
        <end position="377"/>
    </location>
</feature>
<evidence type="ECO:0000259" key="6">
    <source>
        <dbReference type="Pfam" id="PF12698"/>
    </source>
</evidence>
<organism evidence="7 8">
    <name type="scientific">Sphingomonas alba</name>
    <dbReference type="NCBI Taxonomy" id="2908208"/>
    <lineage>
        <taxon>Bacteria</taxon>
        <taxon>Pseudomonadati</taxon>
        <taxon>Pseudomonadota</taxon>
        <taxon>Alphaproteobacteria</taxon>
        <taxon>Sphingomonadales</taxon>
        <taxon>Sphingomonadaceae</taxon>
        <taxon>Sphingomonas</taxon>
    </lineage>
</organism>
<evidence type="ECO:0000313" key="8">
    <source>
        <dbReference type="Proteomes" id="UP001165363"/>
    </source>
</evidence>
<evidence type="ECO:0000256" key="1">
    <source>
        <dbReference type="ARBA" id="ARBA00004141"/>
    </source>
</evidence>
<evidence type="ECO:0000256" key="5">
    <source>
        <dbReference type="SAM" id="Phobius"/>
    </source>
</evidence>
<reference evidence="7" key="1">
    <citation type="submission" date="2022-05" db="EMBL/GenBank/DDBJ databases">
        <authorList>
            <person name="Jo J.-H."/>
            <person name="Im W.-T."/>
        </authorList>
    </citation>
    <scope>NUCLEOTIDE SEQUENCE</scope>
    <source>
        <strain evidence="7">SE158</strain>
    </source>
</reference>
<evidence type="ECO:0000256" key="2">
    <source>
        <dbReference type="ARBA" id="ARBA00022692"/>
    </source>
</evidence>